<dbReference type="AlphaFoldDB" id="A0A2W5K7M9"/>
<dbReference type="EMBL" id="QFPN01000010">
    <property type="protein sequence ID" value="PZQ11979.1"/>
    <property type="molecule type" value="Genomic_DNA"/>
</dbReference>
<name>A0A2W5K7M9_ANCNO</name>
<protein>
    <submittedName>
        <fullName evidence="2">Uncharacterized protein</fullName>
    </submittedName>
</protein>
<reference evidence="2 3" key="1">
    <citation type="submission" date="2017-08" db="EMBL/GenBank/DDBJ databases">
        <title>Infants hospitalized years apart are colonized by the same room-sourced microbial strains.</title>
        <authorList>
            <person name="Brooks B."/>
            <person name="Olm M.R."/>
            <person name="Firek B.A."/>
            <person name="Baker R."/>
            <person name="Thomas B.C."/>
            <person name="Morowitz M.J."/>
            <person name="Banfield J.F."/>
        </authorList>
    </citation>
    <scope>NUCLEOTIDE SEQUENCE [LARGE SCALE GENOMIC DNA]</scope>
    <source>
        <strain evidence="2">S2_005_003_R2_43</strain>
    </source>
</reference>
<keyword evidence="1" id="KW-0732">Signal</keyword>
<dbReference type="Proteomes" id="UP000249577">
    <property type="component" value="Unassembled WGS sequence"/>
</dbReference>
<proteinExistence type="predicted"/>
<feature type="signal peptide" evidence="1">
    <location>
        <begin position="1"/>
        <end position="20"/>
    </location>
</feature>
<evidence type="ECO:0000256" key="1">
    <source>
        <dbReference type="SAM" id="SignalP"/>
    </source>
</evidence>
<accession>A0A2W5K7M9</accession>
<comment type="caution">
    <text evidence="2">The sequence shown here is derived from an EMBL/GenBank/DDBJ whole genome shotgun (WGS) entry which is preliminary data.</text>
</comment>
<sequence>MRAAFAVLFFAALSTAAASAAELVGPQELKSAWLDGRTIATVGPRGGKSSFSFAPDGTLTRTGGRAGSAGAGTWRLDDEGFCMTLGSAGRESCYVAIRGEDGALKIMRRSAAFTWTR</sequence>
<organism evidence="2 3">
    <name type="scientific">Ancylobacter novellus</name>
    <name type="common">Thiobacillus novellus</name>
    <dbReference type="NCBI Taxonomy" id="921"/>
    <lineage>
        <taxon>Bacteria</taxon>
        <taxon>Pseudomonadati</taxon>
        <taxon>Pseudomonadota</taxon>
        <taxon>Alphaproteobacteria</taxon>
        <taxon>Hyphomicrobiales</taxon>
        <taxon>Xanthobacteraceae</taxon>
        <taxon>Ancylobacter</taxon>
    </lineage>
</organism>
<evidence type="ECO:0000313" key="3">
    <source>
        <dbReference type="Proteomes" id="UP000249577"/>
    </source>
</evidence>
<feature type="chain" id="PRO_5015935499" evidence="1">
    <location>
        <begin position="21"/>
        <end position="117"/>
    </location>
</feature>
<evidence type="ECO:0000313" key="2">
    <source>
        <dbReference type="EMBL" id="PZQ11979.1"/>
    </source>
</evidence>
<gene>
    <name evidence="2" type="ORF">DI565_17240</name>
</gene>